<dbReference type="Pfam" id="PF01841">
    <property type="entry name" value="Transglut_core"/>
    <property type="match status" value="1"/>
</dbReference>
<organism evidence="2 3">
    <name type="scientific">Candidatus Rhodoblastus alkanivorans</name>
    <dbReference type="NCBI Taxonomy" id="2954117"/>
    <lineage>
        <taxon>Bacteria</taxon>
        <taxon>Pseudomonadati</taxon>
        <taxon>Pseudomonadota</taxon>
        <taxon>Alphaproteobacteria</taxon>
        <taxon>Hyphomicrobiales</taxon>
        <taxon>Rhodoblastaceae</taxon>
        <taxon>Rhodoblastus</taxon>
    </lineage>
</organism>
<dbReference type="RefSeq" id="WP_243066808.1">
    <property type="nucleotide sequence ID" value="NZ_JAIVFK010000053.1"/>
</dbReference>
<gene>
    <name evidence="2" type="ORF">K2U94_08575</name>
</gene>
<proteinExistence type="predicted"/>
<name>A0ABS9Z5B3_9HYPH</name>
<dbReference type="Proteomes" id="UP001139104">
    <property type="component" value="Unassembled WGS sequence"/>
</dbReference>
<dbReference type="PANTHER" id="PTHR33490:SF12">
    <property type="entry name" value="BLL5557 PROTEIN"/>
    <property type="match status" value="1"/>
</dbReference>
<protein>
    <submittedName>
        <fullName evidence="2">Transglutaminase family protein</fullName>
    </submittedName>
</protein>
<dbReference type="EMBL" id="JAIVFP010000001">
    <property type="protein sequence ID" value="MCI4682818.1"/>
    <property type="molecule type" value="Genomic_DNA"/>
</dbReference>
<dbReference type="InterPro" id="IPR038765">
    <property type="entry name" value="Papain-like_cys_pep_sf"/>
</dbReference>
<reference evidence="2" key="1">
    <citation type="journal article" date="2022" name="ISME J.">
        <title>Identification of active gaseous-alkane degraders at natural gas seeps.</title>
        <authorList>
            <person name="Farhan Ul Haque M."/>
            <person name="Hernandez M."/>
            <person name="Crombie A.T."/>
            <person name="Murrell J.C."/>
        </authorList>
    </citation>
    <scope>NUCLEOTIDE SEQUENCE</scope>
    <source>
        <strain evidence="2">PC2</strain>
    </source>
</reference>
<feature type="domain" description="Transglutaminase-like" evidence="1">
    <location>
        <begin position="161"/>
        <end position="227"/>
    </location>
</feature>
<evidence type="ECO:0000313" key="2">
    <source>
        <dbReference type="EMBL" id="MCI4682818.1"/>
    </source>
</evidence>
<dbReference type="Gene3D" id="2.60.40.2250">
    <property type="match status" value="1"/>
</dbReference>
<dbReference type="SMART" id="SM00460">
    <property type="entry name" value="TGc"/>
    <property type="match status" value="1"/>
</dbReference>
<accession>A0ABS9Z5B3</accession>
<evidence type="ECO:0000259" key="1">
    <source>
        <dbReference type="SMART" id="SM00460"/>
    </source>
</evidence>
<dbReference type="SUPFAM" id="SSF54001">
    <property type="entry name" value="Cysteine proteinases"/>
    <property type="match status" value="1"/>
</dbReference>
<dbReference type="PANTHER" id="PTHR33490">
    <property type="entry name" value="BLR5614 PROTEIN-RELATED"/>
    <property type="match status" value="1"/>
</dbReference>
<evidence type="ECO:0000313" key="3">
    <source>
        <dbReference type="Proteomes" id="UP001139104"/>
    </source>
</evidence>
<sequence>MRIRFGYDMTYQTPKPTPMIGMLNVHHSLVGQLETPDVLHVEPQVPISTYHDSFGNFCFRLVAPAGDTRFHADAVIHVSGAIDPVGLDAVEHPIQDLPDETIQFLLGSRYCDTDLLSDEAWKLFEHAPAGWGRVQAICDYVHDHLKFDYLDCAPTRTAAQANQKRAGVCRDFAHLAIAFCRCMNIPARYCVGYISDVGLPPPYEEQDFCAWMEVFLGGQWWTFDPRNNGPRIGRILMARGRDAADVPLVHSFGPHVLKSFKVWVDELPR</sequence>
<dbReference type="Gene3D" id="3.10.620.30">
    <property type="match status" value="1"/>
</dbReference>
<comment type="caution">
    <text evidence="2">The sequence shown here is derived from an EMBL/GenBank/DDBJ whole genome shotgun (WGS) entry which is preliminary data.</text>
</comment>
<keyword evidence="3" id="KW-1185">Reference proteome</keyword>
<dbReference type="InterPro" id="IPR002931">
    <property type="entry name" value="Transglutaminase-like"/>
</dbReference>